<gene>
    <name evidence="1" type="ORF">SLEP1_g40959</name>
</gene>
<protein>
    <submittedName>
        <fullName evidence="1">Uncharacterized protein</fullName>
    </submittedName>
</protein>
<evidence type="ECO:0000313" key="1">
    <source>
        <dbReference type="EMBL" id="GKV32343.1"/>
    </source>
</evidence>
<organism evidence="1 2">
    <name type="scientific">Rubroshorea leprosula</name>
    <dbReference type="NCBI Taxonomy" id="152421"/>
    <lineage>
        <taxon>Eukaryota</taxon>
        <taxon>Viridiplantae</taxon>
        <taxon>Streptophyta</taxon>
        <taxon>Embryophyta</taxon>
        <taxon>Tracheophyta</taxon>
        <taxon>Spermatophyta</taxon>
        <taxon>Magnoliopsida</taxon>
        <taxon>eudicotyledons</taxon>
        <taxon>Gunneridae</taxon>
        <taxon>Pentapetalae</taxon>
        <taxon>rosids</taxon>
        <taxon>malvids</taxon>
        <taxon>Malvales</taxon>
        <taxon>Dipterocarpaceae</taxon>
        <taxon>Rubroshorea</taxon>
    </lineage>
</organism>
<reference evidence="1 2" key="1">
    <citation type="journal article" date="2021" name="Commun. Biol.">
        <title>The genome of Shorea leprosula (Dipterocarpaceae) highlights the ecological relevance of drought in aseasonal tropical rainforests.</title>
        <authorList>
            <person name="Ng K.K.S."/>
            <person name="Kobayashi M.J."/>
            <person name="Fawcett J.A."/>
            <person name="Hatakeyama M."/>
            <person name="Paape T."/>
            <person name="Ng C.H."/>
            <person name="Ang C.C."/>
            <person name="Tnah L.H."/>
            <person name="Lee C.T."/>
            <person name="Nishiyama T."/>
            <person name="Sese J."/>
            <person name="O'Brien M.J."/>
            <person name="Copetti D."/>
            <person name="Mohd Noor M.I."/>
            <person name="Ong R.C."/>
            <person name="Putra M."/>
            <person name="Sireger I.Z."/>
            <person name="Indrioko S."/>
            <person name="Kosugi Y."/>
            <person name="Izuno A."/>
            <person name="Isagi Y."/>
            <person name="Lee S.L."/>
            <person name="Shimizu K.K."/>
        </authorList>
    </citation>
    <scope>NUCLEOTIDE SEQUENCE [LARGE SCALE GENOMIC DNA]</scope>
    <source>
        <strain evidence="1">214</strain>
    </source>
</reference>
<evidence type="ECO:0000313" key="2">
    <source>
        <dbReference type="Proteomes" id="UP001054252"/>
    </source>
</evidence>
<dbReference type="Proteomes" id="UP001054252">
    <property type="component" value="Unassembled WGS sequence"/>
</dbReference>
<keyword evidence="2" id="KW-1185">Reference proteome</keyword>
<sequence>MLGSRLIKLFELRKLRILYRSSFVFLRRRKPFPMMPRLGLQVSSGCLFELDVECAFLPTANCEGANVF</sequence>
<comment type="caution">
    <text evidence="1">The sequence shown here is derived from an EMBL/GenBank/DDBJ whole genome shotgun (WGS) entry which is preliminary data.</text>
</comment>
<dbReference type="AlphaFoldDB" id="A0AAV5L5G8"/>
<proteinExistence type="predicted"/>
<accession>A0AAV5L5G8</accession>
<name>A0AAV5L5G8_9ROSI</name>
<dbReference type="EMBL" id="BPVZ01000095">
    <property type="protein sequence ID" value="GKV32343.1"/>
    <property type="molecule type" value="Genomic_DNA"/>
</dbReference>